<dbReference type="GO" id="GO:0043565">
    <property type="term" value="F:sequence-specific DNA binding"/>
    <property type="evidence" value="ECO:0007669"/>
    <property type="project" value="TreeGrafter"/>
</dbReference>
<protein>
    <submittedName>
        <fullName evidence="6">DNA-binding transcriptional LysR family regulator</fullName>
    </submittedName>
</protein>
<name>A0A840S9P0_9BURK</name>
<dbReference type="SUPFAM" id="SSF53850">
    <property type="entry name" value="Periplasmic binding protein-like II"/>
    <property type="match status" value="1"/>
</dbReference>
<keyword evidence="7" id="KW-1185">Reference proteome</keyword>
<evidence type="ECO:0000313" key="6">
    <source>
        <dbReference type="EMBL" id="MBB5206342.1"/>
    </source>
</evidence>
<evidence type="ECO:0000256" key="1">
    <source>
        <dbReference type="ARBA" id="ARBA00009437"/>
    </source>
</evidence>
<keyword evidence="2" id="KW-0805">Transcription regulation</keyword>
<comment type="similarity">
    <text evidence="1">Belongs to the LysR transcriptional regulatory family.</text>
</comment>
<dbReference type="GO" id="GO:0003700">
    <property type="term" value="F:DNA-binding transcription factor activity"/>
    <property type="evidence" value="ECO:0007669"/>
    <property type="project" value="InterPro"/>
</dbReference>
<accession>A0A840S9P0</accession>
<dbReference type="Pfam" id="PF03466">
    <property type="entry name" value="LysR_substrate"/>
    <property type="match status" value="1"/>
</dbReference>
<dbReference type="EMBL" id="JACHHO010000010">
    <property type="protein sequence ID" value="MBB5206342.1"/>
    <property type="molecule type" value="Genomic_DNA"/>
</dbReference>
<dbReference type="Gene3D" id="3.40.190.290">
    <property type="match status" value="1"/>
</dbReference>
<dbReference type="OrthoDB" id="570111at2"/>
<dbReference type="InterPro" id="IPR036390">
    <property type="entry name" value="WH_DNA-bd_sf"/>
</dbReference>
<evidence type="ECO:0000259" key="5">
    <source>
        <dbReference type="PROSITE" id="PS50931"/>
    </source>
</evidence>
<dbReference type="InterPro" id="IPR036388">
    <property type="entry name" value="WH-like_DNA-bd_sf"/>
</dbReference>
<comment type="caution">
    <text evidence="6">The sequence shown here is derived from an EMBL/GenBank/DDBJ whole genome shotgun (WGS) entry which is preliminary data.</text>
</comment>
<evidence type="ECO:0000256" key="4">
    <source>
        <dbReference type="ARBA" id="ARBA00023163"/>
    </source>
</evidence>
<proteinExistence type="inferred from homology"/>
<dbReference type="Pfam" id="PF00126">
    <property type="entry name" value="HTH_1"/>
    <property type="match status" value="1"/>
</dbReference>
<dbReference type="SUPFAM" id="SSF46785">
    <property type="entry name" value="Winged helix' DNA-binding domain"/>
    <property type="match status" value="1"/>
</dbReference>
<dbReference type="InterPro" id="IPR005119">
    <property type="entry name" value="LysR_subst-bd"/>
</dbReference>
<dbReference type="PROSITE" id="PS50931">
    <property type="entry name" value="HTH_LYSR"/>
    <property type="match status" value="1"/>
</dbReference>
<evidence type="ECO:0000256" key="2">
    <source>
        <dbReference type="ARBA" id="ARBA00023015"/>
    </source>
</evidence>
<dbReference type="PANTHER" id="PTHR30537">
    <property type="entry name" value="HTH-TYPE TRANSCRIPTIONAL REGULATOR"/>
    <property type="match status" value="1"/>
</dbReference>
<evidence type="ECO:0000256" key="3">
    <source>
        <dbReference type="ARBA" id="ARBA00023125"/>
    </source>
</evidence>
<dbReference type="InterPro" id="IPR058163">
    <property type="entry name" value="LysR-type_TF_proteobact-type"/>
</dbReference>
<dbReference type="InterPro" id="IPR000847">
    <property type="entry name" value="LysR_HTH_N"/>
</dbReference>
<dbReference type="Proteomes" id="UP000554837">
    <property type="component" value="Unassembled WGS sequence"/>
</dbReference>
<dbReference type="RefSeq" id="WP_138855457.1">
    <property type="nucleotide sequence ID" value="NZ_CP040709.1"/>
</dbReference>
<dbReference type="PANTHER" id="PTHR30537:SF3">
    <property type="entry name" value="TRANSCRIPTIONAL REGULATORY PROTEIN"/>
    <property type="match status" value="1"/>
</dbReference>
<gene>
    <name evidence="6" type="ORF">HNQ51_003688</name>
</gene>
<reference evidence="6 7" key="1">
    <citation type="submission" date="2020-08" db="EMBL/GenBank/DDBJ databases">
        <title>Genomic Encyclopedia of Type Strains, Phase IV (KMG-IV): sequencing the most valuable type-strain genomes for metagenomic binning, comparative biology and taxonomic classification.</title>
        <authorList>
            <person name="Goeker M."/>
        </authorList>
    </citation>
    <scope>NUCLEOTIDE SEQUENCE [LARGE SCALE GENOMIC DNA]</scope>
    <source>
        <strain evidence="6 7">DSM 23958</strain>
    </source>
</reference>
<organism evidence="6 7">
    <name type="scientific">Inhella inkyongensis</name>
    <dbReference type="NCBI Taxonomy" id="392593"/>
    <lineage>
        <taxon>Bacteria</taxon>
        <taxon>Pseudomonadati</taxon>
        <taxon>Pseudomonadota</taxon>
        <taxon>Betaproteobacteria</taxon>
        <taxon>Burkholderiales</taxon>
        <taxon>Sphaerotilaceae</taxon>
        <taxon>Inhella</taxon>
    </lineage>
</organism>
<keyword evidence="4" id="KW-0804">Transcription</keyword>
<dbReference type="AlphaFoldDB" id="A0A840S9P0"/>
<dbReference type="Gene3D" id="1.10.10.10">
    <property type="entry name" value="Winged helix-like DNA-binding domain superfamily/Winged helix DNA-binding domain"/>
    <property type="match status" value="1"/>
</dbReference>
<keyword evidence="3 6" id="KW-0238">DNA-binding</keyword>
<dbReference type="GO" id="GO:0006351">
    <property type="term" value="P:DNA-templated transcription"/>
    <property type="evidence" value="ECO:0007669"/>
    <property type="project" value="TreeGrafter"/>
</dbReference>
<evidence type="ECO:0000313" key="7">
    <source>
        <dbReference type="Proteomes" id="UP000554837"/>
    </source>
</evidence>
<feature type="domain" description="HTH lysR-type" evidence="5">
    <location>
        <begin position="30"/>
        <end position="77"/>
    </location>
</feature>
<sequence length="316" mass="34469">MLAFLKDTMPITVSTQGDSHRIDDWLLVTEIAHYGSLVQAAKARSLSHATAFRRLQALEQHLGVRLFDRRAGHYTATAAGEALAEAGRGMQAQAHAALLRVQGEDLRPRGLVRLASTEGVIGALLLPRLPALQRALPDIQLMASARNDFHNLSQREADLALRPATEPPAHLIGQRIGPLRHAIYAARSKLARFRRAPLAEVPWLALDDSAAGSKALRWLASQVPLEQVTLRFSGLLAVRSACTLGLGLAVLPCFLGDTEPALARLGEPLADCDSELWLLSHPELRETVRVKAVREWLLKTLGTERDLLAGLRPLQA</sequence>